<evidence type="ECO:0000256" key="4">
    <source>
        <dbReference type="ARBA" id="ARBA00023136"/>
    </source>
</evidence>
<comment type="subcellular location">
    <subcellularLocation>
        <location evidence="1">Membrane</location>
        <topology evidence="1">Multi-pass membrane protein</topology>
    </subcellularLocation>
</comment>
<dbReference type="PANTHER" id="PTHR37422:SF13">
    <property type="entry name" value="LIPOPOLYSACCHARIDE BIOSYNTHESIS PROTEIN PA4999-RELATED"/>
    <property type="match status" value="1"/>
</dbReference>
<keyword evidence="7" id="KW-0436">Ligase</keyword>
<feature type="transmembrane region" description="Helical" evidence="5">
    <location>
        <begin position="99"/>
        <end position="117"/>
    </location>
</feature>
<evidence type="ECO:0000259" key="6">
    <source>
        <dbReference type="Pfam" id="PF04932"/>
    </source>
</evidence>
<dbReference type="PANTHER" id="PTHR37422">
    <property type="entry name" value="TEICHURONIC ACID BIOSYNTHESIS PROTEIN TUAE"/>
    <property type="match status" value="1"/>
</dbReference>
<feature type="transmembrane region" description="Helical" evidence="5">
    <location>
        <begin position="434"/>
        <end position="454"/>
    </location>
</feature>
<dbReference type="RefSeq" id="WP_258819585.1">
    <property type="nucleotide sequence ID" value="NZ_JANUGW010000028.1"/>
</dbReference>
<evidence type="ECO:0000313" key="7">
    <source>
        <dbReference type="EMBL" id="MCS0585051.1"/>
    </source>
</evidence>
<dbReference type="GO" id="GO:0016874">
    <property type="term" value="F:ligase activity"/>
    <property type="evidence" value="ECO:0007669"/>
    <property type="project" value="UniProtKB-KW"/>
</dbReference>
<feature type="transmembrane region" description="Helical" evidence="5">
    <location>
        <begin position="46"/>
        <end position="64"/>
    </location>
</feature>
<dbReference type="EMBL" id="JANUGW010000028">
    <property type="protein sequence ID" value="MCS0585051.1"/>
    <property type="molecule type" value="Genomic_DNA"/>
</dbReference>
<feature type="transmembrane region" description="Helical" evidence="5">
    <location>
        <begin position="70"/>
        <end position="92"/>
    </location>
</feature>
<keyword evidence="3 5" id="KW-1133">Transmembrane helix</keyword>
<accession>A0ABT1ZYR1</accession>
<protein>
    <submittedName>
        <fullName evidence="7">O-antigen ligase family protein</fullName>
    </submittedName>
</protein>
<evidence type="ECO:0000313" key="8">
    <source>
        <dbReference type="Proteomes" id="UP001204151"/>
    </source>
</evidence>
<dbReference type="Proteomes" id="UP001204151">
    <property type="component" value="Unassembled WGS sequence"/>
</dbReference>
<keyword evidence="8" id="KW-1185">Reference proteome</keyword>
<dbReference type="InterPro" id="IPR051533">
    <property type="entry name" value="WaaL-like"/>
</dbReference>
<feature type="transmembrane region" description="Helical" evidence="5">
    <location>
        <begin position="333"/>
        <end position="355"/>
    </location>
</feature>
<reference evidence="7 8" key="1">
    <citation type="submission" date="2022-08" db="EMBL/GenBank/DDBJ databases">
        <title>Reclassification of Massilia species as members of the genera Telluria, Duganella, Pseudoduganella, Mokoshia gen. nov. and Zemynaea gen. nov. using orthogonal and non-orthogonal genome-based approaches.</title>
        <authorList>
            <person name="Bowman J.P."/>
        </authorList>
    </citation>
    <scope>NUCLEOTIDE SEQUENCE [LARGE SCALE GENOMIC DNA]</scope>
    <source>
        <strain evidence="7 8">JCM 31316</strain>
    </source>
</reference>
<keyword evidence="2 5" id="KW-0812">Transmembrane</keyword>
<feature type="transmembrane region" description="Helical" evidence="5">
    <location>
        <begin position="248"/>
        <end position="270"/>
    </location>
</feature>
<comment type="caution">
    <text evidence="7">The sequence shown here is derived from an EMBL/GenBank/DDBJ whole genome shotgun (WGS) entry which is preliminary data.</text>
</comment>
<name>A0ABT1ZYR1_9BURK</name>
<feature type="transmembrane region" description="Helical" evidence="5">
    <location>
        <begin position="376"/>
        <end position="399"/>
    </location>
</feature>
<evidence type="ECO:0000256" key="3">
    <source>
        <dbReference type="ARBA" id="ARBA00022989"/>
    </source>
</evidence>
<organism evidence="7 8">
    <name type="scientific">Massilia pinisoli</name>
    <dbReference type="NCBI Taxonomy" id="1772194"/>
    <lineage>
        <taxon>Bacteria</taxon>
        <taxon>Pseudomonadati</taxon>
        <taxon>Pseudomonadota</taxon>
        <taxon>Betaproteobacteria</taxon>
        <taxon>Burkholderiales</taxon>
        <taxon>Oxalobacteraceae</taxon>
        <taxon>Telluria group</taxon>
        <taxon>Massilia</taxon>
    </lineage>
</organism>
<feature type="transmembrane region" description="Helical" evidence="5">
    <location>
        <begin position="209"/>
        <end position="236"/>
    </location>
</feature>
<dbReference type="Pfam" id="PF04932">
    <property type="entry name" value="Wzy_C"/>
    <property type="match status" value="1"/>
</dbReference>
<evidence type="ECO:0000256" key="1">
    <source>
        <dbReference type="ARBA" id="ARBA00004141"/>
    </source>
</evidence>
<proteinExistence type="predicted"/>
<feature type="domain" description="O-antigen ligase-related" evidence="6">
    <location>
        <begin position="211"/>
        <end position="350"/>
    </location>
</feature>
<keyword evidence="4 5" id="KW-0472">Membrane</keyword>
<gene>
    <name evidence="7" type="ORF">NX784_26040</name>
</gene>
<sequence>MLTTETHPPMNGFSVQVRQHARFATLLCVAIFANFMMVAGHDHQRLVEIGTVLFGGAFILLHRGGTLPGAFRGSAGIALAAFFVLGIVSAALAFAPRFALFEVANFFLLYVLASAIAEEIARNGQASFLSAIRALALACAPYVFLFIVAYAAGLSLGIPLALDDFTTNFSNIRFFNHAQTSTLPLLILLCCLTPKVSKLRWFWLVVTTYWWMALFATMGRGTLLGMAVGCVAVALLARKRAWPYLRSVILTATFGVLAYFLFLALVPALIGVQGMHSLSVAVERTATDPTSGRWPLWHLASQLIAVHPWLGAGPLHFAHYSELRNNGAHPHDWVLQVAAEWGVPALLCLLIAVASGVRGLLRAGARVGRDDAPGQAIFSALVTGAIAILVDGLVSGVFVMPQSQLAVALYLGCAIGWQRSVIPAMPMAAPSGAWRLAGMACIVAAMAGVIAGAWPEALAKLRNEELTPAQQALNNGDQWPRLWKAGHF</sequence>
<dbReference type="InterPro" id="IPR007016">
    <property type="entry name" value="O-antigen_ligase-rel_domated"/>
</dbReference>
<feature type="transmembrane region" description="Helical" evidence="5">
    <location>
        <begin position="129"/>
        <end position="162"/>
    </location>
</feature>
<evidence type="ECO:0000256" key="2">
    <source>
        <dbReference type="ARBA" id="ARBA00022692"/>
    </source>
</evidence>
<evidence type="ECO:0000256" key="5">
    <source>
        <dbReference type="SAM" id="Phobius"/>
    </source>
</evidence>
<feature type="transmembrane region" description="Helical" evidence="5">
    <location>
        <begin position="20"/>
        <end position="39"/>
    </location>
</feature>